<dbReference type="GO" id="GO:0030154">
    <property type="term" value="P:cell differentiation"/>
    <property type="evidence" value="ECO:0007669"/>
    <property type="project" value="TreeGrafter"/>
</dbReference>
<dbReference type="AlphaFoldDB" id="M2R304"/>
<gene>
    <name evidence="8" type="ORF">CERSUDRAFT_57020</name>
</gene>
<dbReference type="Gene3D" id="1.10.10.60">
    <property type="entry name" value="Homeodomain-like"/>
    <property type="match status" value="1"/>
</dbReference>
<evidence type="ECO:0000256" key="5">
    <source>
        <dbReference type="PROSITE-ProRule" id="PRU00108"/>
    </source>
</evidence>
<reference evidence="8 9" key="1">
    <citation type="journal article" date="2012" name="Proc. Natl. Acad. Sci. U.S.A.">
        <title>Comparative genomics of Ceriporiopsis subvermispora and Phanerochaete chrysosporium provide insight into selective ligninolysis.</title>
        <authorList>
            <person name="Fernandez-Fueyo E."/>
            <person name="Ruiz-Duenas F.J."/>
            <person name="Ferreira P."/>
            <person name="Floudas D."/>
            <person name="Hibbett D.S."/>
            <person name="Canessa P."/>
            <person name="Larrondo L.F."/>
            <person name="James T.Y."/>
            <person name="Seelenfreund D."/>
            <person name="Lobos S."/>
            <person name="Polanco R."/>
            <person name="Tello M."/>
            <person name="Honda Y."/>
            <person name="Watanabe T."/>
            <person name="Watanabe T."/>
            <person name="Ryu J.S."/>
            <person name="Kubicek C.P."/>
            <person name="Schmoll M."/>
            <person name="Gaskell J."/>
            <person name="Hammel K.E."/>
            <person name="St John F.J."/>
            <person name="Vanden Wymelenberg A."/>
            <person name="Sabat G."/>
            <person name="Splinter BonDurant S."/>
            <person name="Syed K."/>
            <person name="Yadav J.S."/>
            <person name="Doddapaneni H."/>
            <person name="Subramanian V."/>
            <person name="Lavin J.L."/>
            <person name="Oguiza J.A."/>
            <person name="Perez G."/>
            <person name="Pisabarro A.G."/>
            <person name="Ramirez L."/>
            <person name="Santoyo F."/>
            <person name="Master E."/>
            <person name="Coutinho P.M."/>
            <person name="Henrissat B."/>
            <person name="Lombard V."/>
            <person name="Magnuson J.K."/>
            <person name="Kuees U."/>
            <person name="Hori C."/>
            <person name="Igarashi K."/>
            <person name="Samejima M."/>
            <person name="Held B.W."/>
            <person name="Barry K.W."/>
            <person name="LaButti K.M."/>
            <person name="Lapidus A."/>
            <person name="Lindquist E.A."/>
            <person name="Lucas S.M."/>
            <person name="Riley R."/>
            <person name="Salamov A.A."/>
            <person name="Hoffmeister D."/>
            <person name="Schwenk D."/>
            <person name="Hadar Y."/>
            <person name="Yarden O."/>
            <person name="de Vries R.P."/>
            <person name="Wiebenga A."/>
            <person name="Stenlid J."/>
            <person name="Eastwood D."/>
            <person name="Grigoriev I.V."/>
            <person name="Berka R.M."/>
            <person name="Blanchette R.A."/>
            <person name="Kersten P."/>
            <person name="Martinez A.T."/>
            <person name="Vicuna R."/>
            <person name="Cullen D."/>
        </authorList>
    </citation>
    <scope>NUCLEOTIDE SEQUENCE [LARGE SCALE GENOMIC DNA]</scope>
    <source>
        <strain evidence="8 9">B</strain>
    </source>
</reference>
<dbReference type="HOGENOM" id="CLU_027076_1_0_1"/>
<dbReference type="InterPro" id="IPR051000">
    <property type="entry name" value="Homeobox_DNA-bind_prot"/>
</dbReference>
<evidence type="ECO:0000256" key="6">
    <source>
        <dbReference type="RuleBase" id="RU000682"/>
    </source>
</evidence>
<dbReference type="GO" id="GO:0000978">
    <property type="term" value="F:RNA polymerase II cis-regulatory region sequence-specific DNA binding"/>
    <property type="evidence" value="ECO:0007669"/>
    <property type="project" value="TreeGrafter"/>
</dbReference>
<dbReference type="GO" id="GO:0005634">
    <property type="term" value="C:nucleus"/>
    <property type="evidence" value="ECO:0007669"/>
    <property type="project" value="UniProtKB-SubCell"/>
</dbReference>
<evidence type="ECO:0000256" key="4">
    <source>
        <dbReference type="ARBA" id="ARBA00023242"/>
    </source>
</evidence>
<dbReference type="InterPro" id="IPR001356">
    <property type="entry name" value="HD"/>
</dbReference>
<dbReference type="Proteomes" id="UP000016930">
    <property type="component" value="Unassembled WGS sequence"/>
</dbReference>
<feature type="domain" description="Homeobox" evidence="7">
    <location>
        <begin position="9"/>
        <end position="69"/>
    </location>
</feature>
<dbReference type="SMART" id="SM00389">
    <property type="entry name" value="HOX"/>
    <property type="match status" value="1"/>
</dbReference>
<dbReference type="OrthoDB" id="6159439at2759"/>
<protein>
    <recommendedName>
        <fullName evidence="7">Homeobox domain-containing protein</fullName>
    </recommendedName>
</protein>
<dbReference type="STRING" id="914234.M2R304"/>
<dbReference type="PANTHER" id="PTHR24324">
    <property type="entry name" value="HOMEOBOX PROTEIN HHEX"/>
    <property type="match status" value="1"/>
</dbReference>
<proteinExistence type="predicted"/>
<keyword evidence="2 5" id="KW-0238">DNA-binding</keyword>
<evidence type="ECO:0000256" key="1">
    <source>
        <dbReference type="ARBA" id="ARBA00004123"/>
    </source>
</evidence>
<evidence type="ECO:0000313" key="8">
    <source>
        <dbReference type="EMBL" id="EMD33291.1"/>
    </source>
</evidence>
<keyword evidence="9" id="KW-1185">Reference proteome</keyword>
<evidence type="ECO:0000259" key="7">
    <source>
        <dbReference type="PROSITE" id="PS50071"/>
    </source>
</evidence>
<sequence length="289" mass="32107">MVPTATGIRTKHRKRSRMTPDQLAYLETAFADTNNPNTLARQSIGAQLNMTERQVQVWFQNRRTKEKLLNTRKAAPPHIIEPPPDLPPTLSMGFDRELAGLLNENAPVTIISCDYLSIGTWRRASSGSGKHDLVAYICEQARYLAWFVHSYSARLKMEISFDAIVEAKFSNISPGVGKATFVLSHPPSFYVDTSVYTSMVGSSCRYWRQCGDWTEAMQATDVLRHDLVGAAAQMACVAETVNSSLSAGIQLLAPHTWATSSYAGARPEDLYHDPFGACLYIRSDTKLIQ</sequence>
<name>M2R304_CERS8</name>
<accession>M2R304</accession>
<evidence type="ECO:0000256" key="2">
    <source>
        <dbReference type="ARBA" id="ARBA00023125"/>
    </source>
</evidence>
<feature type="DNA-binding region" description="Homeobox" evidence="5">
    <location>
        <begin position="11"/>
        <end position="70"/>
    </location>
</feature>
<dbReference type="GO" id="GO:0006357">
    <property type="term" value="P:regulation of transcription by RNA polymerase II"/>
    <property type="evidence" value="ECO:0007669"/>
    <property type="project" value="TreeGrafter"/>
</dbReference>
<dbReference type="Pfam" id="PF00046">
    <property type="entry name" value="Homeodomain"/>
    <property type="match status" value="1"/>
</dbReference>
<dbReference type="SUPFAM" id="SSF46689">
    <property type="entry name" value="Homeodomain-like"/>
    <property type="match status" value="1"/>
</dbReference>
<organism evidence="8 9">
    <name type="scientific">Ceriporiopsis subvermispora (strain B)</name>
    <name type="common">White-rot fungus</name>
    <name type="synonym">Gelatoporia subvermispora</name>
    <dbReference type="NCBI Taxonomy" id="914234"/>
    <lineage>
        <taxon>Eukaryota</taxon>
        <taxon>Fungi</taxon>
        <taxon>Dikarya</taxon>
        <taxon>Basidiomycota</taxon>
        <taxon>Agaricomycotina</taxon>
        <taxon>Agaricomycetes</taxon>
        <taxon>Polyporales</taxon>
        <taxon>Gelatoporiaceae</taxon>
        <taxon>Gelatoporia</taxon>
    </lineage>
</organism>
<dbReference type="PROSITE" id="PS50071">
    <property type="entry name" value="HOMEOBOX_2"/>
    <property type="match status" value="1"/>
</dbReference>
<dbReference type="Pfam" id="PF24818">
    <property type="entry name" value="PH_TRF2_HOY1"/>
    <property type="match status" value="1"/>
</dbReference>
<dbReference type="CDD" id="cd00086">
    <property type="entry name" value="homeodomain"/>
    <property type="match status" value="1"/>
</dbReference>
<comment type="subcellular location">
    <subcellularLocation>
        <location evidence="1 5 6">Nucleus</location>
    </subcellularLocation>
</comment>
<keyword evidence="3 5" id="KW-0371">Homeobox</keyword>
<evidence type="ECO:0000256" key="3">
    <source>
        <dbReference type="ARBA" id="ARBA00023155"/>
    </source>
</evidence>
<dbReference type="InterPro" id="IPR057939">
    <property type="entry name" value="TRF2_HOY1_PH"/>
</dbReference>
<evidence type="ECO:0000313" key="9">
    <source>
        <dbReference type="Proteomes" id="UP000016930"/>
    </source>
</evidence>
<dbReference type="PANTHER" id="PTHR24324:SF5">
    <property type="entry name" value="HEMATOPOIETICALLY-EXPRESSED HOMEOBOX PROTEIN HHEX"/>
    <property type="match status" value="1"/>
</dbReference>
<keyword evidence="4 5" id="KW-0539">Nucleus</keyword>
<dbReference type="EMBL" id="KB445806">
    <property type="protein sequence ID" value="EMD33291.1"/>
    <property type="molecule type" value="Genomic_DNA"/>
</dbReference>
<dbReference type="InterPro" id="IPR009057">
    <property type="entry name" value="Homeodomain-like_sf"/>
</dbReference>